<gene>
    <name evidence="1" type="ORF">BU23DRAFT_558934</name>
</gene>
<name>A0A6A5V3R6_9PLEO</name>
<accession>A0A6A5V3R6</accession>
<evidence type="ECO:0000313" key="1">
    <source>
        <dbReference type="EMBL" id="KAF1967947.1"/>
    </source>
</evidence>
<sequence length="364" mass="42511">MIVDNDSTGTLEPINTLSTELLTLILEYAAIKENYRYDHCTPVYNRYALDAMMLVNHTFHDIARSLALRTVHLFWLRKVKGAQILDKSTWAHMAHLYHSPSSCRHLIITWHPNQVRPPWSQKLKIKRELVRKLDNVRCFQFENETDTMGLYRASHDATGYTEKYVGAWKVFADAVGRFDRLQHVVIKRARLCDVVTACGDIPRLKKLDLIELGDEDKPNKLRSKDYRSASFTTLRVYDFKATETSLRELLQWPKTLENFTWGNPRYDAWMVNRDVNIWSIPVLERLLLPHKETLKVLELGPLNFDHETPALDSWLLPLVVLLKGMSKDNWDMFFRDHGTMESYMDYYSAEGRYLGPADTDRSLT</sequence>
<dbReference type="AlphaFoldDB" id="A0A6A5V3R6"/>
<organism evidence="1 2">
    <name type="scientific">Bimuria novae-zelandiae CBS 107.79</name>
    <dbReference type="NCBI Taxonomy" id="1447943"/>
    <lineage>
        <taxon>Eukaryota</taxon>
        <taxon>Fungi</taxon>
        <taxon>Dikarya</taxon>
        <taxon>Ascomycota</taxon>
        <taxon>Pezizomycotina</taxon>
        <taxon>Dothideomycetes</taxon>
        <taxon>Pleosporomycetidae</taxon>
        <taxon>Pleosporales</taxon>
        <taxon>Massarineae</taxon>
        <taxon>Didymosphaeriaceae</taxon>
        <taxon>Bimuria</taxon>
    </lineage>
</organism>
<evidence type="ECO:0008006" key="3">
    <source>
        <dbReference type="Google" id="ProtNLM"/>
    </source>
</evidence>
<dbReference type="EMBL" id="ML976726">
    <property type="protein sequence ID" value="KAF1967947.1"/>
    <property type="molecule type" value="Genomic_DNA"/>
</dbReference>
<dbReference type="Proteomes" id="UP000800036">
    <property type="component" value="Unassembled WGS sequence"/>
</dbReference>
<protein>
    <recommendedName>
        <fullName evidence="3">F-box domain-containing protein</fullName>
    </recommendedName>
</protein>
<evidence type="ECO:0000313" key="2">
    <source>
        <dbReference type="Proteomes" id="UP000800036"/>
    </source>
</evidence>
<proteinExistence type="predicted"/>
<reference evidence="1" key="1">
    <citation type="journal article" date="2020" name="Stud. Mycol.">
        <title>101 Dothideomycetes genomes: a test case for predicting lifestyles and emergence of pathogens.</title>
        <authorList>
            <person name="Haridas S."/>
            <person name="Albert R."/>
            <person name="Binder M."/>
            <person name="Bloem J."/>
            <person name="Labutti K."/>
            <person name="Salamov A."/>
            <person name="Andreopoulos B."/>
            <person name="Baker S."/>
            <person name="Barry K."/>
            <person name="Bills G."/>
            <person name="Bluhm B."/>
            <person name="Cannon C."/>
            <person name="Castanera R."/>
            <person name="Culley D."/>
            <person name="Daum C."/>
            <person name="Ezra D."/>
            <person name="Gonzalez J."/>
            <person name="Henrissat B."/>
            <person name="Kuo A."/>
            <person name="Liang C."/>
            <person name="Lipzen A."/>
            <person name="Lutzoni F."/>
            <person name="Magnuson J."/>
            <person name="Mondo S."/>
            <person name="Nolan M."/>
            <person name="Ohm R."/>
            <person name="Pangilinan J."/>
            <person name="Park H.-J."/>
            <person name="Ramirez L."/>
            <person name="Alfaro M."/>
            <person name="Sun H."/>
            <person name="Tritt A."/>
            <person name="Yoshinaga Y."/>
            <person name="Zwiers L.-H."/>
            <person name="Turgeon B."/>
            <person name="Goodwin S."/>
            <person name="Spatafora J."/>
            <person name="Crous P."/>
            <person name="Grigoriev I."/>
        </authorList>
    </citation>
    <scope>NUCLEOTIDE SEQUENCE</scope>
    <source>
        <strain evidence="1">CBS 107.79</strain>
    </source>
</reference>
<keyword evidence="2" id="KW-1185">Reference proteome</keyword>
<dbReference type="OrthoDB" id="2520703at2759"/>